<feature type="domain" description="Transcriptional regulator DauR-like HTH" evidence="2">
    <location>
        <begin position="147"/>
        <end position="209"/>
    </location>
</feature>
<dbReference type="Pfam" id="PF13309">
    <property type="entry name" value="HTH_22"/>
    <property type="match status" value="1"/>
</dbReference>
<name>A0A9D1JIT7_9FIRM</name>
<dbReference type="InterPro" id="IPR039446">
    <property type="entry name" value="DauR-like"/>
</dbReference>
<dbReference type="InterPro" id="IPR039445">
    <property type="entry name" value="DauR-like_HTH"/>
</dbReference>
<sequence length="216" mass="24133">MGYVSDNLNLLSDIAKCIAMQFGENCEVVLHDLTLPYNKTIVAIWNGHVTGRKVGDGGTNAGLEILKGSVAPNDQYGYINTIPNGKILRSSSKYFRDEYGKVNGSMCINMDITELVKCENLLHAMTTEPGEQPEKSKEFFVGNIDELLEQMMQEAVLATGKDIKRLTKEEKVSIVHLLDKRGFFLIKKSAEKLAHYLGLSRYSIYNYLNEANGENT</sequence>
<comment type="caution">
    <text evidence="3">The sequence shown here is derived from an EMBL/GenBank/DDBJ whole genome shotgun (WGS) entry which is preliminary data.</text>
</comment>
<dbReference type="Pfam" id="PF08348">
    <property type="entry name" value="PAS_6"/>
    <property type="match status" value="1"/>
</dbReference>
<dbReference type="Proteomes" id="UP000823935">
    <property type="component" value="Unassembled WGS sequence"/>
</dbReference>
<evidence type="ECO:0000259" key="2">
    <source>
        <dbReference type="Pfam" id="PF13309"/>
    </source>
</evidence>
<dbReference type="PANTHER" id="PTHR35568:SF1">
    <property type="entry name" value="TRANSCRIPTIONAL REGULATOR DAUR"/>
    <property type="match status" value="1"/>
</dbReference>
<proteinExistence type="predicted"/>
<dbReference type="AlphaFoldDB" id="A0A9D1JIT7"/>
<feature type="domain" description="YheO-like" evidence="1">
    <location>
        <begin position="8"/>
        <end position="120"/>
    </location>
</feature>
<reference evidence="3" key="2">
    <citation type="journal article" date="2021" name="PeerJ">
        <title>Extensive microbial diversity within the chicken gut microbiome revealed by metagenomics and culture.</title>
        <authorList>
            <person name="Gilroy R."/>
            <person name="Ravi A."/>
            <person name="Getino M."/>
            <person name="Pursley I."/>
            <person name="Horton D.L."/>
            <person name="Alikhan N.F."/>
            <person name="Baker D."/>
            <person name="Gharbi K."/>
            <person name="Hall N."/>
            <person name="Watson M."/>
            <person name="Adriaenssens E.M."/>
            <person name="Foster-Nyarko E."/>
            <person name="Jarju S."/>
            <person name="Secka A."/>
            <person name="Antonio M."/>
            <person name="Oren A."/>
            <person name="Chaudhuri R.R."/>
            <person name="La Ragione R."/>
            <person name="Hildebrand F."/>
            <person name="Pallen M.J."/>
        </authorList>
    </citation>
    <scope>NUCLEOTIDE SEQUENCE</scope>
    <source>
        <strain evidence="3">CHK190-19873</strain>
    </source>
</reference>
<dbReference type="PANTHER" id="PTHR35568">
    <property type="entry name" value="TRANSCRIPTIONAL REGULATOR DAUR"/>
    <property type="match status" value="1"/>
</dbReference>
<evidence type="ECO:0000313" key="4">
    <source>
        <dbReference type="Proteomes" id="UP000823935"/>
    </source>
</evidence>
<dbReference type="InterPro" id="IPR013559">
    <property type="entry name" value="YheO"/>
</dbReference>
<reference evidence="3" key="1">
    <citation type="submission" date="2020-10" db="EMBL/GenBank/DDBJ databases">
        <authorList>
            <person name="Gilroy R."/>
        </authorList>
    </citation>
    <scope>NUCLEOTIDE SEQUENCE</scope>
    <source>
        <strain evidence="3">CHK190-19873</strain>
    </source>
</reference>
<dbReference type="EMBL" id="DVIQ01000019">
    <property type="protein sequence ID" value="HIS30481.1"/>
    <property type="molecule type" value="Genomic_DNA"/>
</dbReference>
<gene>
    <name evidence="3" type="ORF">IAB44_02885</name>
</gene>
<organism evidence="3 4">
    <name type="scientific">Candidatus Limivivens intestinipullorum</name>
    <dbReference type="NCBI Taxonomy" id="2840858"/>
    <lineage>
        <taxon>Bacteria</taxon>
        <taxon>Bacillati</taxon>
        <taxon>Bacillota</taxon>
        <taxon>Clostridia</taxon>
        <taxon>Lachnospirales</taxon>
        <taxon>Lachnospiraceae</taxon>
        <taxon>Lachnospiraceae incertae sedis</taxon>
        <taxon>Candidatus Limivivens</taxon>
    </lineage>
</organism>
<protein>
    <submittedName>
        <fullName evidence="3">Transcriptional regulator</fullName>
    </submittedName>
</protein>
<evidence type="ECO:0000313" key="3">
    <source>
        <dbReference type="EMBL" id="HIS30481.1"/>
    </source>
</evidence>
<accession>A0A9D1JIT7</accession>
<evidence type="ECO:0000259" key="1">
    <source>
        <dbReference type="Pfam" id="PF08348"/>
    </source>
</evidence>